<keyword evidence="1" id="KW-1185">Reference proteome</keyword>
<proteinExistence type="predicted"/>
<dbReference type="GeneID" id="106968908"/>
<gene>
    <name evidence="2" type="primary">LOC106968908</name>
</gene>
<protein>
    <submittedName>
        <fullName evidence="2">Uncharacterized protein LOC106968908 isoform X3</fullName>
    </submittedName>
</protein>
<name>A0ABM3Q350_ACIJB</name>
<dbReference type="RefSeq" id="XP_053078344.1">
    <property type="nucleotide sequence ID" value="XM_053222369.1"/>
</dbReference>
<reference evidence="2" key="1">
    <citation type="submission" date="2025-08" db="UniProtKB">
        <authorList>
            <consortium name="RefSeq"/>
        </authorList>
    </citation>
    <scope>IDENTIFICATION</scope>
    <source>
        <tissue evidence="2">Blood</tissue>
    </source>
</reference>
<evidence type="ECO:0000313" key="2">
    <source>
        <dbReference type="RefSeq" id="XP_053078344.1"/>
    </source>
</evidence>
<sequence length="85" mass="9763">MDGLVGACGRGPPVFGAVLVARRDWPELRCSRSPRRPPFHILRRRRGQPWRRLFTSCEIGYATQHALLRLVRKQRAVPGTQIFVD</sequence>
<evidence type="ECO:0000313" key="1">
    <source>
        <dbReference type="Proteomes" id="UP001652583"/>
    </source>
</evidence>
<dbReference type="Proteomes" id="UP001652583">
    <property type="component" value="Chromosome B2"/>
</dbReference>
<organism evidence="1 2">
    <name type="scientific">Acinonyx jubatus</name>
    <name type="common">Cheetah</name>
    <dbReference type="NCBI Taxonomy" id="32536"/>
    <lineage>
        <taxon>Eukaryota</taxon>
        <taxon>Metazoa</taxon>
        <taxon>Chordata</taxon>
        <taxon>Craniata</taxon>
        <taxon>Vertebrata</taxon>
        <taxon>Euteleostomi</taxon>
        <taxon>Mammalia</taxon>
        <taxon>Eutheria</taxon>
        <taxon>Laurasiatheria</taxon>
        <taxon>Carnivora</taxon>
        <taxon>Feliformia</taxon>
        <taxon>Felidae</taxon>
        <taxon>Felinae</taxon>
        <taxon>Acinonyx</taxon>
    </lineage>
</organism>
<accession>A0ABM3Q350</accession>